<dbReference type="GO" id="GO:0072344">
    <property type="term" value="P:rescue of stalled ribosome"/>
    <property type="evidence" value="ECO:0007669"/>
    <property type="project" value="InterPro"/>
</dbReference>
<evidence type="ECO:0000256" key="12">
    <source>
        <dbReference type="PROSITE-ProRule" id="PRU00175"/>
    </source>
</evidence>
<comment type="catalytic activity">
    <reaction evidence="1">
        <text>S-ubiquitinyl-[E2 ubiquitin-conjugating enzyme]-L-cysteine + [acceptor protein]-L-lysine = [E2 ubiquitin-conjugating enzyme]-L-cysteine + N(6)-ubiquitinyl-[acceptor protein]-L-lysine.</text>
        <dbReference type="EC" id="2.3.2.27"/>
    </reaction>
</comment>
<dbReference type="Proteomes" id="UP001212152">
    <property type="component" value="Unassembled WGS sequence"/>
</dbReference>
<dbReference type="InterPro" id="IPR044288">
    <property type="entry name" value="ZNF598/HEL2"/>
</dbReference>
<keyword evidence="5" id="KW-0963">Cytoplasm</keyword>
<feature type="region of interest" description="Disordered" evidence="13">
    <location>
        <begin position="788"/>
        <end position="887"/>
    </location>
</feature>
<evidence type="ECO:0000256" key="3">
    <source>
        <dbReference type="ARBA" id="ARBA00004906"/>
    </source>
</evidence>
<dbReference type="EC" id="2.3.2.27" evidence="4"/>
<keyword evidence="10" id="KW-0862">Zinc</keyword>
<dbReference type="GO" id="GO:0008270">
    <property type="term" value="F:zinc ion binding"/>
    <property type="evidence" value="ECO:0007669"/>
    <property type="project" value="UniProtKB-KW"/>
</dbReference>
<feature type="compositionally biased region" description="Pro residues" evidence="13">
    <location>
        <begin position="489"/>
        <end position="504"/>
    </location>
</feature>
<dbReference type="SUPFAM" id="SSF57850">
    <property type="entry name" value="RING/U-box"/>
    <property type="match status" value="1"/>
</dbReference>
<evidence type="ECO:0000256" key="10">
    <source>
        <dbReference type="ARBA" id="ARBA00022833"/>
    </source>
</evidence>
<feature type="compositionally biased region" description="Polar residues" evidence="13">
    <location>
        <begin position="474"/>
        <end position="483"/>
    </location>
</feature>
<feature type="region of interest" description="Disordered" evidence="13">
    <location>
        <begin position="331"/>
        <end position="531"/>
    </location>
</feature>
<accession>A0AAD5TGF6</accession>
<feature type="compositionally biased region" description="Low complexity" evidence="13">
    <location>
        <begin position="24"/>
        <end position="59"/>
    </location>
</feature>
<evidence type="ECO:0000313" key="15">
    <source>
        <dbReference type="EMBL" id="KAJ3175862.1"/>
    </source>
</evidence>
<dbReference type="InterPro" id="IPR013087">
    <property type="entry name" value="Znf_C2H2_type"/>
</dbReference>
<evidence type="ECO:0000259" key="14">
    <source>
        <dbReference type="PROSITE" id="PS50089"/>
    </source>
</evidence>
<evidence type="ECO:0000256" key="9">
    <source>
        <dbReference type="ARBA" id="ARBA00022771"/>
    </source>
</evidence>
<evidence type="ECO:0000256" key="5">
    <source>
        <dbReference type="ARBA" id="ARBA00022490"/>
    </source>
</evidence>
<dbReference type="Gene3D" id="3.30.40.10">
    <property type="entry name" value="Zinc/RING finger domain, C3HC4 (zinc finger)"/>
    <property type="match status" value="1"/>
</dbReference>
<dbReference type="SMART" id="SM00355">
    <property type="entry name" value="ZnF_C2H2"/>
    <property type="match status" value="4"/>
</dbReference>
<keyword evidence="6" id="KW-0597">Phosphoprotein</keyword>
<feature type="region of interest" description="Disordered" evidence="13">
    <location>
        <begin position="722"/>
        <end position="741"/>
    </location>
</feature>
<keyword evidence="8" id="KW-0479">Metal-binding</keyword>
<dbReference type="AlphaFoldDB" id="A0AAD5TGF6"/>
<comment type="caution">
    <text evidence="15">The sequence shown here is derived from an EMBL/GenBank/DDBJ whole genome shotgun (WGS) entry which is preliminary data.</text>
</comment>
<feature type="compositionally biased region" description="Low complexity" evidence="13">
    <location>
        <begin position="858"/>
        <end position="870"/>
    </location>
</feature>
<feature type="region of interest" description="Disordered" evidence="13">
    <location>
        <begin position="604"/>
        <end position="629"/>
    </location>
</feature>
<keyword evidence="7" id="KW-0808">Transferase</keyword>
<dbReference type="GO" id="GO:0061630">
    <property type="term" value="F:ubiquitin protein ligase activity"/>
    <property type="evidence" value="ECO:0007669"/>
    <property type="project" value="UniProtKB-EC"/>
</dbReference>
<reference evidence="15" key="1">
    <citation type="submission" date="2020-05" db="EMBL/GenBank/DDBJ databases">
        <title>Phylogenomic resolution of chytrid fungi.</title>
        <authorList>
            <person name="Stajich J.E."/>
            <person name="Amses K."/>
            <person name="Simmons R."/>
            <person name="Seto K."/>
            <person name="Myers J."/>
            <person name="Bonds A."/>
            <person name="Quandt C.A."/>
            <person name="Barry K."/>
            <person name="Liu P."/>
            <person name="Grigoriev I."/>
            <person name="Longcore J.E."/>
            <person name="James T.Y."/>
        </authorList>
    </citation>
    <scope>NUCLEOTIDE SEQUENCE</scope>
    <source>
        <strain evidence="15">JEL0379</strain>
    </source>
</reference>
<feature type="compositionally biased region" description="Polar residues" evidence="13">
    <location>
        <begin position="387"/>
        <end position="400"/>
    </location>
</feature>
<dbReference type="GO" id="GO:0016567">
    <property type="term" value="P:protein ubiquitination"/>
    <property type="evidence" value="ECO:0007669"/>
    <property type="project" value="TreeGrafter"/>
</dbReference>
<evidence type="ECO:0000256" key="6">
    <source>
        <dbReference type="ARBA" id="ARBA00022553"/>
    </source>
</evidence>
<dbReference type="Pfam" id="PF23230">
    <property type="entry name" value="zf-C2H2_13"/>
    <property type="match status" value="1"/>
</dbReference>
<dbReference type="Pfam" id="PF25447">
    <property type="entry name" value="RING_ZNF598"/>
    <property type="match status" value="1"/>
</dbReference>
<dbReference type="InterPro" id="IPR001841">
    <property type="entry name" value="Znf_RING"/>
</dbReference>
<feature type="region of interest" description="Disordered" evidence="13">
    <location>
        <begin position="1"/>
        <end position="59"/>
    </location>
</feature>
<protein>
    <recommendedName>
        <fullName evidence="4">RING-type E3 ubiquitin transferase</fullName>
        <ecNumber evidence="4">2.3.2.27</ecNumber>
    </recommendedName>
</protein>
<dbReference type="EMBL" id="JADGJQ010000047">
    <property type="protein sequence ID" value="KAJ3175862.1"/>
    <property type="molecule type" value="Genomic_DNA"/>
</dbReference>
<evidence type="ECO:0000256" key="13">
    <source>
        <dbReference type="SAM" id="MobiDB-lite"/>
    </source>
</evidence>
<dbReference type="PROSITE" id="PS50089">
    <property type="entry name" value="ZF_RING_2"/>
    <property type="match status" value="1"/>
</dbReference>
<dbReference type="InterPro" id="IPR057634">
    <property type="entry name" value="PAH_ZNF598/HEL2"/>
</dbReference>
<feature type="compositionally biased region" description="Low complexity" evidence="13">
    <location>
        <begin position="439"/>
        <end position="458"/>
    </location>
</feature>
<comment type="pathway">
    <text evidence="3">Protein modification; protein ubiquitination.</text>
</comment>
<dbReference type="PANTHER" id="PTHR22938">
    <property type="entry name" value="ZINC FINGER PROTEIN 598"/>
    <property type="match status" value="1"/>
</dbReference>
<comment type="similarity">
    <text evidence="11">Belongs to the ZNF598/HEL2 family.</text>
</comment>
<sequence>MTNPTTNGTPRKPKNKKKYSPLNLAAVPAVPSGLAPPSLSSSPSTQPPSTSNSGTPQQQELMPALLPGSTVVLADMATAATEELCFICADAVVWYAVGECNHRACHLCSLRLRALYKQNTCAMCKTDLHEVVYTSDATKAFQDFNLRSLPNYDRKLKIHFDSPEIYEDVMILLRFNCPDPSCDVACNGGWRELKDHVRKKHEMLMCELCTRHKKLFTHEHALYTRAQLDRHNKVGDPDDPSFKGHPSCGFCRNNFYGQDELFEHCREKHEQCFLCQRNGVRNQYYKNYLELESHFQNEHYPCYNHECLEKKFVVFNSEIDLAGHELEVHGTTKARSKGQHLDLNFTYAGSPSRDFDPPGARRPPPKRAERAAATGRNGRDRDGNHQPPVTDSNSAASFRNSDGHAPPGFEPPEAQQQQAPQQAGGKKDRRLRPPPGFGSAFSATAQSAAAAGSSEDSSPNMSSARGRPSPPPQATSTYQQNFPSARDTFPPPASATTPPAPLFPTPAESHHTGPSAAASIAARASGVSAEEAEVFQKVQQVLNNSATRINEFKSLAALFRDRDLSADEFVVGFMSLATEHKTGKALKDAENDAAKVWRRMADVAPGNADDEEEARRKRNKGKGKFVPLDVGPTARVGNAKVKSDMLRALNDWKVLAAADMPAPRPTTGSYANSAAAPSSVLPVSHGSAPGSNTAAAAAAATRVLVIKNKASKQRGNVVGLGTAWRGTTSAPQTTAATTGSKESVWERVSKNMDDRTSRVIAAREAEAGFDKRLPVTFRGAADEDSEAVASSYSLPSYGAPAPASAGASSAGAKQASRGPPIAGRVANASEFPGLPTRKPKPAAARPINGRIGGGWGPASANGSDADAGANEGNTKKSKKGTTLMHFG</sequence>
<evidence type="ECO:0000256" key="2">
    <source>
        <dbReference type="ARBA" id="ARBA00004496"/>
    </source>
</evidence>
<feature type="compositionally biased region" description="Low complexity" evidence="13">
    <location>
        <begin position="727"/>
        <end position="738"/>
    </location>
</feature>
<evidence type="ECO:0000256" key="4">
    <source>
        <dbReference type="ARBA" id="ARBA00012483"/>
    </source>
</evidence>
<dbReference type="CDD" id="cd16615">
    <property type="entry name" value="RING-HC_ZNF598"/>
    <property type="match status" value="1"/>
</dbReference>
<name>A0AAD5TGF6_9FUNG</name>
<comment type="subcellular location">
    <subcellularLocation>
        <location evidence="2">Cytoplasm</location>
    </subcellularLocation>
</comment>
<evidence type="ECO:0000256" key="7">
    <source>
        <dbReference type="ARBA" id="ARBA00022679"/>
    </source>
</evidence>
<dbReference type="PROSITE" id="PS00028">
    <property type="entry name" value="ZINC_FINGER_C2H2_1"/>
    <property type="match status" value="1"/>
</dbReference>
<feature type="compositionally biased region" description="Low complexity" evidence="13">
    <location>
        <begin position="515"/>
        <end position="529"/>
    </location>
</feature>
<organism evidence="15 16">
    <name type="scientific">Geranomyces variabilis</name>
    <dbReference type="NCBI Taxonomy" id="109894"/>
    <lineage>
        <taxon>Eukaryota</taxon>
        <taxon>Fungi</taxon>
        <taxon>Fungi incertae sedis</taxon>
        <taxon>Chytridiomycota</taxon>
        <taxon>Chytridiomycota incertae sedis</taxon>
        <taxon>Chytridiomycetes</taxon>
        <taxon>Spizellomycetales</taxon>
        <taxon>Powellomycetaceae</taxon>
        <taxon>Geranomyces</taxon>
    </lineage>
</organism>
<dbReference type="InterPro" id="IPR013083">
    <property type="entry name" value="Znf_RING/FYVE/PHD"/>
</dbReference>
<keyword evidence="9 12" id="KW-0863">Zinc-finger</keyword>
<dbReference type="InterPro" id="IPR041888">
    <property type="entry name" value="RING-HC_ZNF598/HEL2"/>
</dbReference>
<dbReference type="GO" id="GO:0005737">
    <property type="term" value="C:cytoplasm"/>
    <property type="evidence" value="ECO:0007669"/>
    <property type="project" value="UniProtKB-SubCell"/>
</dbReference>
<evidence type="ECO:0000256" key="11">
    <source>
        <dbReference type="ARBA" id="ARBA00035113"/>
    </source>
</evidence>
<dbReference type="GO" id="GO:0043022">
    <property type="term" value="F:ribosome binding"/>
    <property type="evidence" value="ECO:0007669"/>
    <property type="project" value="TreeGrafter"/>
</dbReference>
<dbReference type="InterPro" id="IPR056437">
    <property type="entry name" value="Znf-C2H2_ZNF598/HEL2"/>
</dbReference>
<dbReference type="Pfam" id="PF23202">
    <property type="entry name" value="PAH_ZNF598"/>
    <property type="match status" value="1"/>
</dbReference>
<proteinExistence type="inferred from homology"/>
<evidence type="ECO:0000313" key="16">
    <source>
        <dbReference type="Proteomes" id="UP001212152"/>
    </source>
</evidence>
<dbReference type="PANTHER" id="PTHR22938:SF0">
    <property type="entry name" value="E3 UBIQUITIN-PROTEIN LIGASE ZNF598"/>
    <property type="match status" value="1"/>
</dbReference>
<keyword evidence="16" id="KW-1185">Reference proteome</keyword>
<feature type="compositionally biased region" description="Low complexity" evidence="13">
    <location>
        <begin position="788"/>
        <end position="812"/>
    </location>
</feature>
<evidence type="ECO:0000256" key="8">
    <source>
        <dbReference type="ARBA" id="ARBA00022723"/>
    </source>
</evidence>
<feature type="domain" description="RING-type" evidence="14">
    <location>
        <begin position="85"/>
        <end position="125"/>
    </location>
</feature>
<evidence type="ECO:0000256" key="1">
    <source>
        <dbReference type="ARBA" id="ARBA00000900"/>
    </source>
</evidence>
<gene>
    <name evidence="15" type="ORF">HDU87_005690</name>
</gene>
<feature type="compositionally biased region" description="Low complexity" evidence="13">
    <location>
        <begin position="405"/>
        <end position="424"/>
    </location>
</feature>